<feature type="region of interest" description="Disordered" evidence="1">
    <location>
        <begin position="1"/>
        <end position="89"/>
    </location>
</feature>
<feature type="compositionally biased region" description="Low complexity" evidence="1">
    <location>
        <begin position="15"/>
        <end position="27"/>
    </location>
</feature>
<evidence type="ECO:0000313" key="2">
    <source>
        <dbReference type="EMBL" id="PHK94972.1"/>
    </source>
</evidence>
<comment type="caution">
    <text evidence="2">The sequence shown here is derived from an EMBL/GenBank/DDBJ whole genome shotgun (WGS) entry which is preliminary data.</text>
</comment>
<sequence>MAEIVNLNRRRKAAARATEAKQAAANRVKFGRNAAEKARDAEAEARRRALLDGARMETPGKAAAGAPEGMPEEMPGKAPGDTPEKGGPG</sequence>
<evidence type="ECO:0000313" key="3">
    <source>
        <dbReference type="Proteomes" id="UP000223527"/>
    </source>
</evidence>
<accession>A0A2C6Y2F2</accession>
<protein>
    <recommendedName>
        <fullName evidence="4">DUF4169 domain-containing protein</fullName>
    </recommendedName>
</protein>
<organism evidence="2 3">
    <name type="scientific">Teichococcus rhizosphaerae</name>
    <dbReference type="NCBI Taxonomy" id="1335062"/>
    <lineage>
        <taxon>Bacteria</taxon>
        <taxon>Pseudomonadati</taxon>
        <taxon>Pseudomonadota</taxon>
        <taxon>Alphaproteobacteria</taxon>
        <taxon>Acetobacterales</taxon>
        <taxon>Roseomonadaceae</taxon>
        <taxon>Roseomonas</taxon>
    </lineage>
</organism>
<name>A0A2C6Y2F2_9PROT</name>
<evidence type="ECO:0008006" key="4">
    <source>
        <dbReference type="Google" id="ProtNLM"/>
    </source>
</evidence>
<feature type="compositionally biased region" description="Low complexity" evidence="1">
    <location>
        <begin position="59"/>
        <end position="80"/>
    </location>
</feature>
<gene>
    <name evidence="2" type="ORF">CR162_11100</name>
</gene>
<feature type="compositionally biased region" description="Basic and acidic residues" evidence="1">
    <location>
        <begin position="34"/>
        <end position="50"/>
    </location>
</feature>
<dbReference type="Pfam" id="PF13770">
    <property type="entry name" value="DUF4169"/>
    <property type="match status" value="1"/>
</dbReference>
<proteinExistence type="predicted"/>
<dbReference type="AlphaFoldDB" id="A0A2C6Y2F2"/>
<keyword evidence="3" id="KW-1185">Reference proteome</keyword>
<reference evidence="2 3" key="1">
    <citation type="submission" date="2017-10" db="EMBL/GenBank/DDBJ databases">
        <authorList>
            <person name="Banno H."/>
            <person name="Chua N.-H."/>
        </authorList>
    </citation>
    <scope>NUCLEOTIDE SEQUENCE [LARGE SCALE GENOMIC DNA]</scope>
    <source>
        <strain evidence="2 3">YW11</strain>
    </source>
</reference>
<dbReference type="Proteomes" id="UP000223527">
    <property type="component" value="Unassembled WGS sequence"/>
</dbReference>
<evidence type="ECO:0000256" key="1">
    <source>
        <dbReference type="SAM" id="MobiDB-lite"/>
    </source>
</evidence>
<dbReference type="EMBL" id="PDNU01000017">
    <property type="protein sequence ID" value="PHK94972.1"/>
    <property type="molecule type" value="Genomic_DNA"/>
</dbReference>
<dbReference type="RefSeq" id="WP_099095618.1">
    <property type="nucleotide sequence ID" value="NZ_PDNU01000017.1"/>
</dbReference>
<dbReference type="InterPro" id="IPR025227">
    <property type="entry name" value="DUF4169"/>
</dbReference>